<evidence type="ECO:0000256" key="11">
    <source>
        <dbReference type="ARBA" id="ARBA00022840"/>
    </source>
</evidence>
<evidence type="ECO:0000256" key="10">
    <source>
        <dbReference type="ARBA" id="ARBA00022777"/>
    </source>
</evidence>
<dbReference type="PANTHER" id="PTHR44936:SF5">
    <property type="entry name" value="SENSOR HISTIDINE KINASE ENVZ"/>
    <property type="match status" value="1"/>
</dbReference>
<dbReference type="OrthoDB" id="9804645at2"/>
<keyword evidence="6" id="KW-0597">Phosphoprotein</keyword>
<keyword evidence="10 19" id="KW-0418">Kinase</keyword>
<proteinExistence type="predicted"/>
<feature type="domain" description="HAMP" evidence="18">
    <location>
        <begin position="180"/>
        <end position="232"/>
    </location>
</feature>
<dbReference type="GO" id="GO:0000155">
    <property type="term" value="F:phosphorelay sensor kinase activity"/>
    <property type="evidence" value="ECO:0007669"/>
    <property type="project" value="InterPro"/>
</dbReference>
<dbReference type="Proteomes" id="UP000092377">
    <property type="component" value="Unassembled WGS sequence"/>
</dbReference>
<dbReference type="SMART" id="SM00304">
    <property type="entry name" value="HAMP"/>
    <property type="match status" value="1"/>
</dbReference>
<keyword evidence="20" id="KW-1185">Reference proteome</keyword>
<keyword evidence="12 16" id="KW-1133">Transmembrane helix</keyword>
<evidence type="ECO:0000256" key="4">
    <source>
        <dbReference type="ARBA" id="ARBA00022475"/>
    </source>
</evidence>
<dbReference type="EC" id="2.7.13.3" evidence="3"/>
<dbReference type="RefSeq" id="WP_067405747.1">
    <property type="nucleotide sequence ID" value="NZ_LZEY01000059.1"/>
</dbReference>
<evidence type="ECO:0000256" key="3">
    <source>
        <dbReference type="ARBA" id="ARBA00012438"/>
    </source>
</evidence>
<dbReference type="AlphaFoldDB" id="A0A1B8H236"/>
<evidence type="ECO:0000313" key="19">
    <source>
        <dbReference type="EMBL" id="OBU03138.1"/>
    </source>
</evidence>
<dbReference type="PROSITE" id="PS50885">
    <property type="entry name" value="HAMP"/>
    <property type="match status" value="1"/>
</dbReference>
<keyword evidence="8 16" id="KW-0812">Transmembrane</keyword>
<keyword evidence="5" id="KW-0997">Cell inner membrane</keyword>
<dbReference type="PROSITE" id="PS50109">
    <property type="entry name" value="HIS_KIN"/>
    <property type="match status" value="1"/>
</dbReference>
<comment type="caution">
    <text evidence="19">The sequence shown here is derived from an EMBL/GenBank/DDBJ whole genome shotgun (WGS) entry which is preliminary data.</text>
</comment>
<dbReference type="InterPro" id="IPR003661">
    <property type="entry name" value="HisK_dim/P_dom"/>
</dbReference>
<evidence type="ECO:0000256" key="16">
    <source>
        <dbReference type="SAM" id="Phobius"/>
    </source>
</evidence>
<feature type="domain" description="Histidine kinase" evidence="17">
    <location>
        <begin position="240"/>
        <end position="440"/>
    </location>
</feature>
<evidence type="ECO:0000313" key="20">
    <source>
        <dbReference type="Proteomes" id="UP000092377"/>
    </source>
</evidence>
<dbReference type="InterPro" id="IPR004358">
    <property type="entry name" value="Sig_transdc_His_kin-like_C"/>
</dbReference>
<dbReference type="PRINTS" id="PR00344">
    <property type="entry name" value="BCTRLSENSOR"/>
</dbReference>
<keyword evidence="14 16" id="KW-0472">Membrane</keyword>
<accession>A0A1B8H236</accession>
<dbReference type="NCBIfam" id="NF007004">
    <property type="entry name" value="PRK09467.1"/>
    <property type="match status" value="1"/>
</dbReference>
<dbReference type="CDD" id="cd06225">
    <property type="entry name" value="HAMP"/>
    <property type="match status" value="1"/>
</dbReference>
<evidence type="ECO:0000256" key="7">
    <source>
        <dbReference type="ARBA" id="ARBA00022679"/>
    </source>
</evidence>
<keyword evidence="7" id="KW-0808">Transferase</keyword>
<dbReference type="InterPro" id="IPR050980">
    <property type="entry name" value="2C_sensor_his_kinase"/>
</dbReference>
<keyword evidence="13" id="KW-0902">Two-component regulatory system</keyword>
<evidence type="ECO:0000256" key="5">
    <source>
        <dbReference type="ARBA" id="ARBA00022519"/>
    </source>
</evidence>
<dbReference type="CDD" id="cd00082">
    <property type="entry name" value="HisKA"/>
    <property type="match status" value="1"/>
</dbReference>
<evidence type="ECO:0000256" key="14">
    <source>
        <dbReference type="ARBA" id="ARBA00023136"/>
    </source>
</evidence>
<dbReference type="Pfam" id="PF02518">
    <property type="entry name" value="HATPase_c"/>
    <property type="match status" value="1"/>
</dbReference>
<evidence type="ECO:0000256" key="13">
    <source>
        <dbReference type="ARBA" id="ARBA00023012"/>
    </source>
</evidence>
<dbReference type="InterPro" id="IPR003594">
    <property type="entry name" value="HATPase_dom"/>
</dbReference>
<keyword evidence="11" id="KW-0067">ATP-binding</keyword>
<evidence type="ECO:0000256" key="1">
    <source>
        <dbReference type="ARBA" id="ARBA00000085"/>
    </source>
</evidence>
<dbReference type="InterPro" id="IPR003660">
    <property type="entry name" value="HAMP_dom"/>
</dbReference>
<dbReference type="Gene3D" id="1.10.287.130">
    <property type="match status" value="1"/>
</dbReference>
<evidence type="ECO:0000256" key="6">
    <source>
        <dbReference type="ARBA" id="ARBA00022553"/>
    </source>
</evidence>
<evidence type="ECO:0000256" key="12">
    <source>
        <dbReference type="ARBA" id="ARBA00022989"/>
    </source>
</evidence>
<dbReference type="GO" id="GO:0005886">
    <property type="term" value="C:plasma membrane"/>
    <property type="evidence" value="ECO:0007669"/>
    <property type="project" value="UniProtKB-SubCell"/>
</dbReference>
<dbReference type="Pfam" id="PF00512">
    <property type="entry name" value="HisKA"/>
    <property type="match status" value="1"/>
</dbReference>
<keyword evidence="9" id="KW-0547">Nucleotide-binding</keyword>
<evidence type="ECO:0000256" key="9">
    <source>
        <dbReference type="ARBA" id="ARBA00022741"/>
    </source>
</evidence>
<organism evidence="19 20">
    <name type="scientific">Morganella psychrotolerans</name>
    <dbReference type="NCBI Taxonomy" id="368603"/>
    <lineage>
        <taxon>Bacteria</taxon>
        <taxon>Pseudomonadati</taxon>
        <taxon>Pseudomonadota</taxon>
        <taxon>Gammaproteobacteria</taxon>
        <taxon>Enterobacterales</taxon>
        <taxon>Morganellaceae</taxon>
        <taxon>Morganella</taxon>
    </lineage>
</organism>
<sequence length="444" mass="50343">MKRLRFSPRSTFSRSLFLVIFLLFATLTTSYLAVVNFIVMPSLQQFNRVLAYEVRTLMSEKMVLKDGTVVRVSPALRKKIYEELGITFFTEKEADDAGLRWARHFESLSGQMSHYLEGYADVRLEINRDYPVLWLNSYISPDVWVRVPLTEIGQDQFSPVFRYIFAFLLFVFAGVWVFIRYQNRPLTELESAARQMGTGGPQTTVREAGAAEVRSVIRSFNQMSRDIKMLEQDRTVLMAGVSHDLRTPLTRIRLATEMMGPADEYLAESINHDIEECDAIIEQFMAYLRTGQEMEMVQLELTGILNEVIGAQSSAENEIHNDVTQKPVYVTGNAIAVKRALGNMLVNASRYGNGWIRVTSGNDDHFAWFQVEDDGSGIDEADIPNLFQPFVQGEKARSNKGTGLGLAILRRIVDAHDGKIEVGRSQRGGFRIRVLLALPDDRDD</sequence>
<comment type="catalytic activity">
    <reaction evidence="1">
        <text>ATP + protein L-histidine = ADP + protein N-phospho-L-histidine.</text>
        <dbReference type="EC" id="2.7.13.3"/>
    </reaction>
</comment>
<evidence type="ECO:0000256" key="8">
    <source>
        <dbReference type="ARBA" id="ARBA00022692"/>
    </source>
</evidence>
<evidence type="ECO:0000259" key="17">
    <source>
        <dbReference type="PROSITE" id="PS50109"/>
    </source>
</evidence>
<dbReference type="EMBL" id="LZEY01000059">
    <property type="protein sequence ID" value="OBU03138.1"/>
    <property type="molecule type" value="Genomic_DNA"/>
</dbReference>
<keyword evidence="4" id="KW-1003">Cell membrane</keyword>
<protein>
    <recommendedName>
        <fullName evidence="15">Sensor histidine kinase EnvZ</fullName>
        <ecNumber evidence="3">2.7.13.3</ecNumber>
    </recommendedName>
</protein>
<dbReference type="InterPro" id="IPR036890">
    <property type="entry name" value="HATPase_C_sf"/>
</dbReference>
<dbReference type="SMART" id="SM00387">
    <property type="entry name" value="HATPase_c"/>
    <property type="match status" value="1"/>
</dbReference>
<evidence type="ECO:0000259" key="18">
    <source>
        <dbReference type="PROSITE" id="PS50885"/>
    </source>
</evidence>
<dbReference type="InterPro" id="IPR005467">
    <property type="entry name" value="His_kinase_dom"/>
</dbReference>
<dbReference type="GO" id="GO:0005524">
    <property type="term" value="F:ATP binding"/>
    <property type="evidence" value="ECO:0007669"/>
    <property type="project" value="UniProtKB-KW"/>
</dbReference>
<dbReference type="InterPro" id="IPR036097">
    <property type="entry name" value="HisK_dim/P_sf"/>
</dbReference>
<feature type="transmembrane region" description="Helical" evidence="16">
    <location>
        <begin position="160"/>
        <end position="179"/>
    </location>
</feature>
<name>A0A1B8H236_9GAMM</name>
<dbReference type="Gene3D" id="3.30.565.10">
    <property type="entry name" value="Histidine kinase-like ATPase, C-terminal domain"/>
    <property type="match status" value="1"/>
</dbReference>
<dbReference type="Pfam" id="PF00672">
    <property type="entry name" value="HAMP"/>
    <property type="match status" value="1"/>
</dbReference>
<reference evidence="20" key="1">
    <citation type="submission" date="2016-06" db="EMBL/GenBank/DDBJ databases">
        <authorList>
            <person name="Butler K."/>
        </authorList>
    </citation>
    <scope>NUCLEOTIDE SEQUENCE [LARGE SCALE GENOMIC DNA]</scope>
    <source>
        <strain evidence="20">GCSL-Mp20</strain>
    </source>
</reference>
<evidence type="ECO:0000256" key="15">
    <source>
        <dbReference type="ARBA" id="ARBA00041011"/>
    </source>
</evidence>
<dbReference type="SUPFAM" id="SSF55874">
    <property type="entry name" value="ATPase domain of HSP90 chaperone/DNA topoisomerase II/histidine kinase"/>
    <property type="match status" value="1"/>
</dbReference>
<dbReference type="SUPFAM" id="SSF47384">
    <property type="entry name" value="Homodimeric domain of signal transducing histidine kinase"/>
    <property type="match status" value="1"/>
</dbReference>
<dbReference type="PANTHER" id="PTHR44936">
    <property type="entry name" value="SENSOR PROTEIN CREC"/>
    <property type="match status" value="1"/>
</dbReference>
<dbReference type="SMART" id="SM00388">
    <property type="entry name" value="HisKA"/>
    <property type="match status" value="1"/>
</dbReference>
<dbReference type="FunFam" id="1.10.287.130:FF:000006">
    <property type="entry name" value="Osmolarity two-component histidine kinase EnvZ"/>
    <property type="match status" value="1"/>
</dbReference>
<comment type="subcellular location">
    <subcellularLocation>
        <location evidence="2">Cell inner membrane</location>
        <topology evidence="2">Multi-pass membrane protein</topology>
    </subcellularLocation>
</comment>
<evidence type="ECO:0000256" key="2">
    <source>
        <dbReference type="ARBA" id="ARBA00004429"/>
    </source>
</evidence>
<gene>
    <name evidence="19" type="ORF">AYY18_10760</name>
</gene>